<keyword evidence="4" id="KW-0963">Cytoplasm</keyword>
<sequence>MTTSCPEFDVTVYTSPGATSGTFNHLWLSLIGSQGETPPIIVNTHQHLLPGSNIHVSVLSNGQLGRLVLVRLRLETRPGFPDVNWRCSKVEVRQRAEALGASGAQMFLGDRWLQTADGDVELSSAKLWLTADEREEKLKQHRLKQLQQQQQFFRWRHTVDGVPQGVDLKSVAELGPNLRFTTKNPPPNLYYLKGFTDKLRSWSGFSEVETLFAFTGAQNNVGRFIKTHWKEDWYFGYQCLNGSNPLLIRQIQQLPPNLAVNSDMLRPFLPKGSSLKDELKKGSIYLLDYELLDGLPANLINGKQTYLPAPLCLLHLNQEKQLVPIAIQLLQTPGPQNPVFLPSDSGTDWLLAKIWVRCADFQHHQLVSHFLRAHMMAELGCVATLRQLPDRHPMHELLMPHLRTALQVNLEARASLLAPTGTFDEAVASGLKTIPILLFRASAKVQYRSLCVPDDLMDRGVMKLPNSYYAHDALRVWDALHRFVTSWVDLYYEGDENIQNDSELQNWVNDITTHSFPKSSGFPQSFSTKAEACKFVTMFISSCSALHAAVNFSQLDFSLWMPNYPSAMMKPPPQVKGQLKEEDILSFLPDVKTTCRILTTLTTLTQINIDFVHLCHYREAIFTVEAHRRLLDEVQAELKAISDDIIERNKHLKLPYTYQCPSGIENSVAI</sequence>
<evidence type="ECO:0000259" key="15">
    <source>
        <dbReference type="PROSITE" id="PS50095"/>
    </source>
</evidence>
<dbReference type="InterPro" id="IPR000907">
    <property type="entry name" value="LipOase"/>
</dbReference>
<dbReference type="PANTHER" id="PTHR11771">
    <property type="entry name" value="LIPOXYGENASE"/>
    <property type="match status" value="1"/>
</dbReference>
<dbReference type="RefSeq" id="XP_013883553.1">
    <property type="nucleotide sequence ID" value="XM_014028099.1"/>
</dbReference>
<evidence type="ECO:0000313" key="20">
    <source>
        <dbReference type="RefSeq" id="XP_013883554.1"/>
    </source>
</evidence>
<dbReference type="Pfam" id="PF00305">
    <property type="entry name" value="Lipoxygenase"/>
    <property type="match status" value="1"/>
</dbReference>
<evidence type="ECO:0000256" key="10">
    <source>
        <dbReference type="PIRSR" id="PIRSR601885-1"/>
    </source>
</evidence>
<evidence type="ECO:0000256" key="9">
    <source>
        <dbReference type="ARBA" id="ARBA00023098"/>
    </source>
</evidence>
<evidence type="ECO:0000256" key="5">
    <source>
        <dbReference type="ARBA" id="ARBA00022723"/>
    </source>
</evidence>
<evidence type="ECO:0000256" key="3">
    <source>
        <dbReference type="ARBA" id="ARBA00009419"/>
    </source>
</evidence>
<dbReference type="RefSeq" id="XP_013883554.1">
    <property type="nucleotide sequence ID" value="XM_014028100.1"/>
</dbReference>
<feature type="binding site" evidence="10">
    <location>
        <position position="670"/>
    </location>
    <ligand>
        <name>Fe cation</name>
        <dbReference type="ChEBI" id="CHEBI:24875"/>
        <note>catalytic</note>
    </ligand>
</feature>
<organism evidence="17 18">
    <name type="scientific">Austrofundulus limnaeus</name>
    <name type="common">Annual killifish</name>
    <dbReference type="NCBI Taxonomy" id="52670"/>
    <lineage>
        <taxon>Eukaryota</taxon>
        <taxon>Metazoa</taxon>
        <taxon>Chordata</taxon>
        <taxon>Craniata</taxon>
        <taxon>Vertebrata</taxon>
        <taxon>Euteleostomi</taxon>
        <taxon>Actinopterygii</taxon>
        <taxon>Neopterygii</taxon>
        <taxon>Teleostei</taxon>
        <taxon>Neoteleostei</taxon>
        <taxon>Acanthomorphata</taxon>
        <taxon>Ovalentaria</taxon>
        <taxon>Atherinomorphae</taxon>
        <taxon>Cyprinodontiformes</taxon>
        <taxon>Rivulidae</taxon>
        <taxon>Austrofundulus</taxon>
    </lineage>
</organism>
<evidence type="ECO:0000313" key="18">
    <source>
        <dbReference type="RefSeq" id="XP_013883552.1"/>
    </source>
</evidence>
<dbReference type="Gene3D" id="2.60.60.20">
    <property type="entry name" value="PLAT/LH2 domain"/>
    <property type="match status" value="1"/>
</dbReference>
<dbReference type="InterPro" id="IPR036392">
    <property type="entry name" value="PLAT/LH2_dom_sf"/>
</dbReference>
<evidence type="ECO:0000313" key="17">
    <source>
        <dbReference type="Proteomes" id="UP000192220"/>
    </source>
</evidence>
<comment type="pathway">
    <text evidence="2">Lipid metabolism.</text>
</comment>
<evidence type="ECO:0000256" key="12">
    <source>
        <dbReference type="PIRSR" id="PIRSR601885-3"/>
    </source>
</evidence>
<evidence type="ECO:0000256" key="1">
    <source>
        <dbReference type="ARBA" id="ARBA00004496"/>
    </source>
</evidence>
<keyword evidence="7 14" id="KW-0560">Oxidoreductase</keyword>
<proteinExistence type="inferred from homology"/>
<dbReference type="AlphaFoldDB" id="A0A2I4CU88"/>
<protein>
    <submittedName>
        <fullName evidence="18 19">Arachidonate 12-lipoxygenase, 12R-type-like</fullName>
    </submittedName>
</protein>
<feature type="binding site" evidence="10">
    <location>
        <position position="374"/>
    </location>
    <ligand>
        <name>Fe cation</name>
        <dbReference type="ChEBI" id="CHEBI:24875"/>
        <note>catalytic</note>
    </ligand>
</feature>
<feature type="binding site" evidence="11">
    <location>
        <position position="21"/>
    </location>
    <ligand>
        <name>Ca(2+)</name>
        <dbReference type="ChEBI" id="CHEBI:29108"/>
        <label>1</label>
    </ligand>
</feature>
<keyword evidence="9" id="KW-0443">Lipid metabolism</keyword>
<comment type="subcellular location">
    <subcellularLocation>
        <location evidence="1">Cytoplasm</location>
    </subcellularLocation>
</comment>
<dbReference type="RefSeq" id="XP_013883552.1">
    <property type="nucleotide sequence ID" value="XM_014028098.1"/>
</dbReference>
<accession>A0A2I4CU88</accession>
<comment type="caution">
    <text evidence="13">Lacks conserved residue(s) required for the propagation of feature annotation.</text>
</comment>
<dbReference type="PROSITE" id="PS00711">
    <property type="entry name" value="LIPOXYGENASE_1"/>
    <property type="match status" value="1"/>
</dbReference>
<keyword evidence="11" id="KW-0106">Calcium</keyword>
<dbReference type="InterPro" id="IPR020833">
    <property type="entry name" value="LipOase_Fe_BS"/>
</dbReference>
<evidence type="ECO:0000256" key="13">
    <source>
        <dbReference type="PROSITE-ProRule" id="PRU00152"/>
    </source>
</evidence>
<evidence type="ECO:0000256" key="14">
    <source>
        <dbReference type="RuleBase" id="RU003974"/>
    </source>
</evidence>
<dbReference type="PROSITE" id="PS50095">
    <property type="entry name" value="PLAT"/>
    <property type="match status" value="1"/>
</dbReference>
<feature type="binding site" evidence="10">
    <location>
        <position position="547"/>
    </location>
    <ligand>
        <name>Fe cation</name>
        <dbReference type="ChEBI" id="CHEBI:24875"/>
        <note>catalytic</note>
    </ligand>
</feature>
<keyword evidence="17" id="KW-1185">Reference proteome</keyword>
<evidence type="ECO:0000256" key="4">
    <source>
        <dbReference type="ARBA" id="ARBA00022490"/>
    </source>
</evidence>
<evidence type="ECO:0000256" key="11">
    <source>
        <dbReference type="PIRSR" id="PIRSR601885-2"/>
    </source>
</evidence>
<name>A0A2I4CU88_AUSLI</name>
<keyword evidence="5 10" id="KW-0479">Metal-binding</keyword>
<dbReference type="OrthoDB" id="407298at2759"/>
<feature type="site" description="Essential for stabilizing binding to COTL1" evidence="12">
    <location>
        <position position="112"/>
    </location>
</feature>
<dbReference type="SUPFAM" id="SSF49723">
    <property type="entry name" value="Lipase/lipooxygenase domain (PLAT/LH2 domain)"/>
    <property type="match status" value="1"/>
</dbReference>
<dbReference type="GO" id="GO:0005506">
    <property type="term" value="F:iron ion binding"/>
    <property type="evidence" value="ECO:0007669"/>
    <property type="project" value="InterPro"/>
</dbReference>
<dbReference type="PRINTS" id="PR00087">
    <property type="entry name" value="LIPOXYGENASE"/>
</dbReference>
<dbReference type="STRING" id="52670.A0A2I4CU88"/>
<evidence type="ECO:0000313" key="19">
    <source>
        <dbReference type="RefSeq" id="XP_013883553.1"/>
    </source>
</evidence>
<feature type="domain" description="PLAT" evidence="15">
    <location>
        <begin position="6"/>
        <end position="127"/>
    </location>
</feature>
<dbReference type="GO" id="GO:0016702">
    <property type="term" value="F:oxidoreductase activity, acting on single donors with incorporation of molecular oxygen, incorporation of two atoms of oxygen"/>
    <property type="evidence" value="ECO:0007669"/>
    <property type="project" value="InterPro"/>
</dbReference>
<dbReference type="GO" id="GO:0034440">
    <property type="term" value="P:lipid oxidation"/>
    <property type="evidence" value="ECO:0007669"/>
    <property type="project" value="InterPro"/>
</dbReference>
<comment type="cofactor">
    <cofactor evidence="10">
        <name>Fe cation</name>
        <dbReference type="ChEBI" id="CHEBI:24875"/>
    </cofactor>
    <text evidence="10">Binds 1 Fe cation per subunit.</text>
</comment>
<dbReference type="Gene3D" id="1.20.245.10">
    <property type="entry name" value="Lipoxygenase-1, Domain 5"/>
    <property type="match status" value="1"/>
</dbReference>
<dbReference type="InterPro" id="IPR036226">
    <property type="entry name" value="LipOase_C_sf"/>
</dbReference>
<keyword evidence="8 10" id="KW-0408">Iron</keyword>
<reference evidence="18 19" key="1">
    <citation type="submission" date="2025-04" db="UniProtKB">
        <authorList>
            <consortium name="RefSeq"/>
        </authorList>
    </citation>
    <scope>IDENTIFICATION</scope>
</reference>
<feature type="binding site" evidence="10">
    <location>
        <position position="369"/>
    </location>
    <ligand>
        <name>Fe cation</name>
        <dbReference type="ChEBI" id="CHEBI:24875"/>
        <note>catalytic</note>
    </ligand>
</feature>
<keyword evidence="6 14" id="KW-0223">Dioxygenase</keyword>
<evidence type="ECO:0000259" key="16">
    <source>
        <dbReference type="PROSITE" id="PS51393"/>
    </source>
</evidence>
<feature type="domain" description="Lipoxygenase" evidence="16">
    <location>
        <begin position="128"/>
        <end position="670"/>
    </location>
</feature>
<dbReference type="InterPro" id="IPR013819">
    <property type="entry name" value="LipOase_C"/>
</dbReference>
<dbReference type="SUPFAM" id="SSF48484">
    <property type="entry name" value="Lipoxigenase"/>
    <property type="match status" value="1"/>
</dbReference>
<dbReference type="Proteomes" id="UP000192220">
    <property type="component" value="Unplaced"/>
</dbReference>
<evidence type="ECO:0000256" key="6">
    <source>
        <dbReference type="ARBA" id="ARBA00022964"/>
    </source>
</evidence>
<dbReference type="PROSITE" id="PS51393">
    <property type="entry name" value="LIPOXYGENASE_3"/>
    <property type="match status" value="1"/>
</dbReference>
<dbReference type="Gene3D" id="3.10.450.60">
    <property type="match status" value="1"/>
</dbReference>
<evidence type="ECO:0000256" key="8">
    <source>
        <dbReference type="ARBA" id="ARBA00023004"/>
    </source>
</evidence>
<dbReference type="PRINTS" id="PR00467">
    <property type="entry name" value="MAMLPOXGNASE"/>
</dbReference>
<dbReference type="InterPro" id="IPR001024">
    <property type="entry name" value="PLAT/LH2_dom"/>
</dbReference>
<dbReference type="GO" id="GO:0005737">
    <property type="term" value="C:cytoplasm"/>
    <property type="evidence" value="ECO:0007669"/>
    <property type="project" value="UniProtKB-SubCell"/>
</dbReference>
<dbReference type="InterPro" id="IPR001885">
    <property type="entry name" value="LipOase_mml"/>
</dbReference>
<evidence type="ECO:0000256" key="2">
    <source>
        <dbReference type="ARBA" id="ARBA00005189"/>
    </source>
</evidence>
<dbReference type="KEGG" id="alim:106532105"/>
<comment type="similarity">
    <text evidence="3 14">Belongs to the lipoxygenase family.</text>
</comment>
<gene>
    <name evidence="18 19 20" type="primary">LOC106532105</name>
</gene>
<evidence type="ECO:0000256" key="7">
    <source>
        <dbReference type="ARBA" id="ARBA00023002"/>
    </source>
</evidence>